<comment type="caution">
    <text evidence="18">The sequence shown here is derived from an EMBL/GenBank/DDBJ whole genome shotgun (WGS) entry which is preliminary data.</text>
</comment>
<proteinExistence type="inferred from homology"/>
<evidence type="ECO:0000256" key="4">
    <source>
        <dbReference type="ARBA" id="ARBA00009375"/>
    </source>
</evidence>
<dbReference type="InterPro" id="IPR041708">
    <property type="entry name" value="PUS1/PUS2-like"/>
</dbReference>
<dbReference type="Gene3D" id="3.30.70.580">
    <property type="entry name" value="Pseudouridine synthase I, catalytic domain, N-terminal subdomain"/>
    <property type="match status" value="1"/>
</dbReference>
<feature type="compositionally biased region" description="Polar residues" evidence="16">
    <location>
        <begin position="415"/>
        <end position="425"/>
    </location>
</feature>
<evidence type="ECO:0000256" key="5">
    <source>
        <dbReference type="ARBA" id="ARBA00022664"/>
    </source>
</evidence>
<accession>A0AAN6EXH8</accession>
<evidence type="ECO:0000256" key="15">
    <source>
        <dbReference type="PIRSR" id="PIRSR641708-2"/>
    </source>
</evidence>
<keyword evidence="6" id="KW-0819">tRNA processing</keyword>
<evidence type="ECO:0000256" key="11">
    <source>
        <dbReference type="ARBA" id="ARBA00073968"/>
    </source>
</evidence>
<comment type="function">
    <text evidence="10">Formation of pseudouridine at positions 27 and 28 in the anticodon stem and loop of transfer RNAs; at positions 34 and 36 of intron-containing precursor tRNA(Ile) and at position 35 in the intron-containing tRNA(Tyr). Catalyzes pseudouridylation at position 44 in U2 snRNA. Also catalyzes pseudouridylation of mRNAs.</text>
</comment>
<evidence type="ECO:0000313" key="19">
    <source>
        <dbReference type="Proteomes" id="UP001161757"/>
    </source>
</evidence>
<evidence type="ECO:0000256" key="2">
    <source>
        <dbReference type="ARBA" id="ARBA00001832"/>
    </source>
</evidence>
<evidence type="ECO:0000256" key="12">
    <source>
        <dbReference type="ARBA" id="ARBA00079072"/>
    </source>
</evidence>
<dbReference type="InterPro" id="IPR020094">
    <property type="entry name" value="TruA/RsuA/RluB/E/F_N"/>
</dbReference>
<dbReference type="GO" id="GO:0006397">
    <property type="term" value="P:mRNA processing"/>
    <property type="evidence" value="ECO:0007669"/>
    <property type="project" value="UniProtKB-KW"/>
</dbReference>
<comment type="catalytic activity">
    <reaction evidence="9">
        <text>a uridine in tRNA = a pseudouridine in tRNA</text>
        <dbReference type="Rhea" id="RHEA:54572"/>
        <dbReference type="Rhea" id="RHEA-COMP:13339"/>
        <dbReference type="Rhea" id="RHEA-COMP:13934"/>
        <dbReference type="ChEBI" id="CHEBI:65314"/>
        <dbReference type="ChEBI" id="CHEBI:65315"/>
    </reaction>
</comment>
<feature type="compositionally biased region" description="Basic and acidic residues" evidence="16">
    <location>
        <begin position="373"/>
        <end position="383"/>
    </location>
</feature>
<feature type="domain" description="Pseudouridine synthase I TruA alpha/beta" evidence="17">
    <location>
        <begin position="463"/>
        <end position="570"/>
    </location>
</feature>
<feature type="region of interest" description="Disordered" evidence="16">
    <location>
        <begin position="348"/>
        <end position="428"/>
    </location>
</feature>
<dbReference type="Pfam" id="PF01416">
    <property type="entry name" value="PseudoU_synth_1"/>
    <property type="match status" value="1"/>
</dbReference>
<dbReference type="InterPro" id="IPR020095">
    <property type="entry name" value="PsdUridine_synth_TruA_C"/>
</dbReference>
<dbReference type="GO" id="GO:0003723">
    <property type="term" value="F:RNA binding"/>
    <property type="evidence" value="ECO:0007669"/>
    <property type="project" value="InterPro"/>
</dbReference>
<protein>
    <recommendedName>
        <fullName evidence="11">tRNA pseudouridine synthase 1</fullName>
    </recommendedName>
    <alternativeName>
        <fullName evidence="12">tRNA pseudouridylate synthase 1</fullName>
    </alternativeName>
    <alternativeName>
        <fullName evidence="13">tRNA-uridine isomerase 1</fullName>
    </alternativeName>
</protein>
<feature type="compositionally biased region" description="Basic and acidic residues" evidence="16">
    <location>
        <begin position="348"/>
        <end position="365"/>
    </location>
</feature>
<evidence type="ECO:0000256" key="9">
    <source>
        <dbReference type="ARBA" id="ARBA00036943"/>
    </source>
</evidence>
<evidence type="ECO:0000256" key="1">
    <source>
        <dbReference type="ARBA" id="ARBA00001166"/>
    </source>
</evidence>
<dbReference type="GO" id="GO:0031119">
    <property type="term" value="P:tRNA pseudouridine synthesis"/>
    <property type="evidence" value="ECO:0007669"/>
    <property type="project" value="InterPro"/>
</dbReference>
<evidence type="ECO:0000256" key="10">
    <source>
        <dbReference type="ARBA" id="ARBA00053072"/>
    </source>
</evidence>
<feature type="compositionally biased region" description="Basic and acidic residues" evidence="16">
    <location>
        <begin position="54"/>
        <end position="63"/>
    </location>
</feature>
<dbReference type="InterPro" id="IPR001406">
    <property type="entry name" value="PsdUridine_synth_TruA"/>
</dbReference>
<name>A0AAN6EXH8_EXODE</name>
<feature type="compositionally biased region" description="Acidic residues" evidence="16">
    <location>
        <begin position="680"/>
        <end position="690"/>
    </location>
</feature>
<feature type="compositionally biased region" description="Basic and acidic residues" evidence="16">
    <location>
        <begin position="392"/>
        <end position="414"/>
    </location>
</feature>
<dbReference type="GO" id="GO:1990481">
    <property type="term" value="P:mRNA pseudouridine synthesis"/>
    <property type="evidence" value="ECO:0007669"/>
    <property type="project" value="TreeGrafter"/>
</dbReference>
<comment type="catalytic activity">
    <reaction evidence="2">
        <text>uridine in snRNA = pseudouridine in snRNA</text>
        <dbReference type="Rhea" id="RHEA:51124"/>
        <dbReference type="Rhea" id="RHEA-COMP:12891"/>
        <dbReference type="Rhea" id="RHEA-COMP:12892"/>
        <dbReference type="ChEBI" id="CHEBI:65314"/>
        <dbReference type="ChEBI" id="CHEBI:65315"/>
    </reaction>
</comment>
<evidence type="ECO:0000256" key="14">
    <source>
        <dbReference type="PIRSR" id="PIRSR641708-1"/>
    </source>
</evidence>
<evidence type="ECO:0000313" key="18">
    <source>
        <dbReference type="EMBL" id="KAJ8991750.1"/>
    </source>
</evidence>
<keyword evidence="8" id="KW-0539">Nucleus</keyword>
<comment type="subcellular location">
    <subcellularLocation>
        <location evidence="3">Nucleus</location>
    </subcellularLocation>
</comment>
<dbReference type="InterPro" id="IPR020097">
    <property type="entry name" value="PsdUridine_synth_TruA_a/b_dom"/>
</dbReference>
<comment type="similarity">
    <text evidence="4">Belongs to the tRNA pseudouridine synthase TruA family.</text>
</comment>
<dbReference type="InterPro" id="IPR020103">
    <property type="entry name" value="PsdUridine_synth_cat_dom_sf"/>
</dbReference>
<keyword evidence="5" id="KW-0507">mRNA processing</keyword>
<feature type="region of interest" description="Disordered" evidence="16">
    <location>
        <begin position="1"/>
        <end position="113"/>
    </location>
</feature>
<feature type="binding site" evidence="15">
    <location>
        <position position="257"/>
    </location>
    <ligand>
        <name>substrate</name>
    </ligand>
</feature>
<dbReference type="FunFam" id="3.30.70.660:FF:000002">
    <property type="entry name" value="tRNA pseudouridine synthase"/>
    <property type="match status" value="1"/>
</dbReference>
<dbReference type="SUPFAM" id="SSF55120">
    <property type="entry name" value="Pseudouridine synthase"/>
    <property type="match status" value="1"/>
</dbReference>
<evidence type="ECO:0000256" key="3">
    <source>
        <dbReference type="ARBA" id="ARBA00004123"/>
    </source>
</evidence>
<evidence type="ECO:0000256" key="8">
    <source>
        <dbReference type="ARBA" id="ARBA00023242"/>
    </source>
</evidence>
<keyword evidence="7" id="KW-0413">Isomerase</keyword>
<dbReference type="PANTHER" id="PTHR11142">
    <property type="entry name" value="PSEUDOURIDYLATE SYNTHASE"/>
    <property type="match status" value="1"/>
</dbReference>
<evidence type="ECO:0000256" key="13">
    <source>
        <dbReference type="ARBA" id="ARBA00080858"/>
    </source>
</evidence>
<dbReference type="FunFam" id="3.30.70.580:FF:000002">
    <property type="entry name" value="tRNA pseudouridine synthase"/>
    <property type="match status" value="1"/>
</dbReference>
<dbReference type="PANTHER" id="PTHR11142:SF4">
    <property type="entry name" value="PSEUDOURIDYLATE SYNTHASE 1 HOMOLOG"/>
    <property type="match status" value="1"/>
</dbReference>
<feature type="region of interest" description="Disordered" evidence="16">
    <location>
        <begin position="658"/>
        <end position="698"/>
    </location>
</feature>
<feature type="compositionally biased region" description="Polar residues" evidence="16">
    <location>
        <begin position="664"/>
        <end position="673"/>
    </location>
</feature>
<reference evidence="18" key="1">
    <citation type="submission" date="2023-01" db="EMBL/GenBank/DDBJ databases">
        <title>Exophiala dermititidis isolated from Cystic Fibrosis Patient.</title>
        <authorList>
            <person name="Kurbessoian T."/>
            <person name="Crocker A."/>
            <person name="Murante D."/>
            <person name="Hogan D.A."/>
            <person name="Stajich J.E."/>
        </authorList>
    </citation>
    <scope>NUCLEOTIDE SEQUENCE</scope>
    <source>
        <strain evidence="18">Ex8</strain>
    </source>
</reference>
<comment type="catalytic activity">
    <reaction evidence="1">
        <text>a uridine in mRNA = a pseudouridine in mRNA</text>
        <dbReference type="Rhea" id="RHEA:56644"/>
        <dbReference type="Rhea" id="RHEA-COMP:14658"/>
        <dbReference type="Rhea" id="RHEA-COMP:14659"/>
        <dbReference type="ChEBI" id="CHEBI:65314"/>
        <dbReference type="ChEBI" id="CHEBI:65315"/>
    </reaction>
</comment>
<dbReference type="GO" id="GO:0031120">
    <property type="term" value="P:snRNA pseudouridine synthesis"/>
    <property type="evidence" value="ECO:0007669"/>
    <property type="project" value="UniProtKB-ARBA"/>
</dbReference>
<dbReference type="GO" id="GO:0009982">
    <property type="term" value="F:pseudouridine synthase activity"/>
    <property type="evidence" value="ECO:0007669"/>
    <property type="project" value="InterPro"/>
</dbReference>
<evidence type="ECO:0000256" key="16">
    <source>
        <dbReference type="SAM" id="MobiDB-lite"/>
    </source>
</evidence>
<dbReference type="GO" id="GO:0005634">
    <property type="term" value="C:nucleus"/>
    <property type="evidence" value="ECO:0007669"/>
    <property type="project" value="UniProtKB-SubCell"/>
</dbReference>
<feature type="active site" description="Nucleophile" evidence="14">
    <location>
        <position position="201"/>
    </location>
</feature>
<evidence type="ECO:0000256" key="6">
    <source>
        <dbReference type="ARBA" id="ARBA00022694"/>
    </source>
</evidence>
<sequence>MESSSSTLPAPGAPAPQTANTPSAAAVTSAESKSQPPRPGPEAGDAAQRVPDAGGHRAGERGSRPKNFSRRGAHGSRGDRPGKRKDLGRTEWAKNKVDKRQRNEDEQAAKKRRLDEGKAELPIYATKFSEEDLAAEARKPKKKVAVLIGYAGTGYHGMQLTHDKKTIEGDLFKAFVAAGAISKANADDPKKSSFVRCARTDKGVHAAGNVISLKLIIEDPDIVKKINENLTPQIRVWGFERTNNSFSSYQAVDSRIYEYLIPSHSFLPPHPSSFLGRKLEEWAEKKGDLDEYRKRQQEVAGWWEKVDEEVIKPILAEYDEDVRDILERALWFRGGDLDAANDNADVKELTETKNESDVKDSEKTVDVAASKAEIQKSESHTAEVEQNTSKINPEKTVEQTTEDKTEDAEKDHQATETQGAPTQSKPGRAAILQEASKRIRQAYINAKRSYRIPPERLARIQEALNYYVGTKNYHNFTIQKTYRDPSSKRVIKSFKVNPDPILINGTEWLSMKVHGQSFMMHQIRKMVGMIALVVRCGCDPHRIYEALGPENISIPKAPSLGLLLERPVFDSYNKRAKGDLGKETIDFDKYRDEMDRFKQEQIYERMYRDEERENVFGNFFNHIDAFPSETFLFVTSGGIEATKIPLKAGEVAAAAGGEAIQGGDNSESQQAGQSRLIDVEGGDSDAEDDVRDNHGDEG</sequence>
<evidence type="ECO:0000259" key="17">
    <source>
        <dbReference type="Pfam" id="PF01416"/>
    </source>
</evidence>
<dbReference type="EMBL" id="JAJGCB010000007">
    <property type="protein sequence ID" value="KAJ8991750.1"/>
    <property type="molecule type" value="Genomic_DNA"/>
</dbReference>
<dbReference type="AlphaFoldDB" id="A0AAN6EXH8"/>
<gene>
    <name evidence="18" type="primary">PUS1</name>
    <name evidence="18" type="ORF">HRR80_004371</name>
</gene>
<evidence type="ECO:0000256" key="7">
    <source>
        <dbReference type="ARBA" id="ARBA00023235"/>
    </source>
</evidence>
<dbReference type="Proteomes" id="UP001161757">
    <property type="component" value="Unassembled WGS sequence"/>
</dbReference>
<feature type="compositionally biased region" description="Basic and acidic residues" evidence="16">
    <location>
        <begin position="76"/>
        <end position="113"/>
    </location>
</feature>
<organism evidence="18 19">
    <name type="scientific">Exophiala dermatitidis</name>
    <name type="common">Black yeast-like fungus</name>
    <name type="synonym">Wangiella dermatitidis</name>
    <dbReference type="NCBI Taxonomy" id="5970"/>
    <lineage>
        <taxon>Eukaryota</taxon>
        <taxon>Fungi</taxon>
        <taxon>Dikarya</taxon>
        <taxon>Ascomycota</taxon>
        <taxon>Pezizomycotina</taxon>
        <taxon>Eurotiomycetes</taxon>
        <taxon>Chaetothyriomycetidae</taxon>
        <taxon>Chaetothyriales</taxon>
        <taxon>Herpotrichiellaceae</taxon>
        <taxon>Exophiala</taxon>
    </lineage>
</organism>
<dbReference type="CDD" id="cd02568">
    <property type="entry name" value="PseudoU_synth_PUS1_PUS2"/>
    <property type="match status" value="1"/>
</dbReference>
<dbReference type="Gene3D" id="3.30.70.660">
    <property type="entry name" value="Pseudouridine synthase I, catalytic domain, C-terminal subdomain"/>
    <property type="match status" value="1"/>
</dbReference>